<accession>A0A9N9VG36</accession>
<evidence type="ECO:0000313" key="4">
    <source>
        <dbReference type="Proteomes" id="UP000696573"/>
    </source>
</evidence>
<organism evidence="3 4">
    <name type="scientific">Clonostachys rhizophaga</name>
    <dbReference type="NCBI Taxonomy" id="160324"/>
    <lineage>
        <taxon>Eukaryota</taxon>
        <taxon>Fungi</taxon>
        <taxon>Dikarya</taxon>
        <taxon>Ascomycota</taxon>
        <taxon>Pezizomycotina</taxon>
        <taxon>Sordariomycetes</taxon>
        <taxon>Hypocreomycetidae</taxon>
        <taxon>Hypocreales</taxon>
        <taxon>Bionectriaceae</taxon>
        <taxon>Clonostachys</taxon>
    </lineage>
</organism>
<gene>
    <name evidence="3" type="ORF">CRHIZ90672A_00007800</name>
</gene>
<dbReference type="EMBL" id="CABFNQ020000690">
    <property type="protein sequence ID" value="CAH0023345.1"/>
    <property type="molecule type" value="Genomic_DNA"/>
</dbReference>
<dbReference type="PANTHER" id="PTHR33112:SF1">
    <property type="entry name" value="HETEROKARYON INCOMPATIBILITY DOMAIN-CONTAINING PROTEIN"/>
    <property type="match status" value="1"/>
</dbReference>
<dbReference type="OrthoDB" id="5135333at2759"/>
<protein>
    <recommendedName>
        <fullName evidence="2">Heterokaryon incompatibility domain-containing protein</fullName>
    </recommendedName>
</protein>
<dbReference type="Pfam" id="PF06985">
    <property type="entry name" value="HET"/>
    <property type="match status" value="1"/>
</dbReference>
<evidence type="ECO:0000259" key="2">
    <source>
        <dbReference type="Pfam" id="PF06985"/>
    </source>
</evidence>
<comment type="caution">
    <text evidence="3">The sequence shown here is derived from an EMBL/GenBank/DDBJ whole genome shotgun (WGS) entry which is preliminary data.</text>
</comment>
<dbReference type="AlphaFoldDB" id="A0A9N9VG36"/>
<evidence type="ECO:0000313" key="3">
    <source>
        <dbReference type="EMBL" id="CAH0023345.1"/>
    </source>
</evidence>
<reference evidence="3" key="1">
    <citation type="submission" date="2021-10" db="EMBL/GenBank/DDBJ databases">
        <authorList>
            <person name="Piombo E."/>
        </authorList>
    </citation>
    <scope>NUCLEOTIDE SEQUENCE</scope>
</reference>
<feature type="region of interest" description="Disordered" evidence="1">
    <location>
        <begin position="1"/>
        <end position="22"/>
    </location>
</feature>
<proteinExistence type="predicted"/>
<dbReference type="PANTHER" id="PTHR33112">
    <property type="entry name" value="DOMAIN PROTEIN, PUTATIVE-RELATED"/>
    <property type="match status" value="1"/>
</dbReference>
<dbReference type="InterPro" id="IPR010730">
    <property type="entry name" value="HET"/>
</dbReference>
<name>A0A9N9VG36_9HYPO</name>
<feature type="domain" description="Heterokaryon incompatibility" evidence="2">
    <location>
        <begin position="198"/>
        <end position="353"/>
    </location>
</feature>
<keyword evidence="4" id="KW-1185">Reference proteome</keyword>
<evidence type="ECO:0000256" key="1">
    <source>
        <dbReference type="SAM" id="MobiDB-lite"/>
    </source>
</evidence>
<sequence length="781" mass="88961">MEELESVVHNHGGEDAEEPIKPHVEEAKQIITLTSPACRMFEASKENPPAKTKIILGSFEEAISTECLRHKPLMEWFVNLCGQKSQGLEFTDGGDMGFVYENGNVEIYQSMARLGYIFDLALVSKSPSYPDPFRKARIVDPMYIDLDVVKHWKNECLTSHGATCQNSMKIWHTRPAWLVDVKQMCVVPGDDPAIGSSFIALSYRQGSQPGVSVTPELMLDLQRPGVLDEDEAGSRVSQLMTPVIRHAIYLTSTLDERYVWVDALCIVHGDGTTTHQLGLMGAIYASATVVIIAADGDAQEGISGLRGVSQSCPREFDQHSFPFGDEETIVARVAQEPEWFDGEYFHRGWTFQEYKMASRKIFFSGGLVHWECQCSQWNEDLAYLEQLHAYINPWLRDILAGFPDLDLLGKIIQKFNVLELRYEEDALPGITGLLSVLSRSFTGGFLYGIPETFFDRAIGWMVPSWESEARRRVSSDRPDHLKFAPGLPSWSWVGWQGNIDIGEEAHRISHGNHLITETIPIAQWYTGESPTTPPRARRRIRSSWYSQRDTWKKRAANLALPLPDGWTRHEVKAGDKLDVDKWEFDEPLLWPEGCGGYVYKHENLRGAQWDPSNTFWDPTDAFFYPFPVPKITESTPPEMPKQTAYLFCTTQRVRLWTRGQRISPKYHWENINCIHLHDEAGGRVGTLQLHNQDQLKWLEAESVGTERGVQLELVAINRVLTWAKTFGEQLGTYDPPRWSKDERTVLWIEWEKGVAYRQAAGHIEKSYWENLPVEDVELVLG</sequence>
<dbReference type="Proteomes" id="UP000696573">
    <property type="component" value="Unassembled WGS sequence"/>
</dbReference>